<keyword evidence="4" id="KW-0067">ATP-binding</keyword>
<organism evidence="8 9">
    <name type="scientific">Rugosimonospora acidiphila</name>
    <dbReference type="NCBI Taxonomy" id="556531"/>
    <lineage>
        <taxon>Bacteria</taxon>
        <taxon>Bacillati</taxon>
        <taxon>Actinomycetota</taxon>
        <taxon>Actinomycetes</taxon>
        <taxon>Micromonosporales</taxon>
        <taxon>Micromonosporaceae</taxon>
        <taxon>Rugosimonospora</taxon>
    </lineage>
</organism>
<feature type="compositionally biased region" description="Low complexity" evidence="5">
    <location>
        <begin position="383"/>
        <end position="395"/>
    </location>
</feature>
<dbReference type="InterPro" id="IPR008271">
    <property type="entry name" value="Ser/Thr_kinase_AS"/>
</dbReference>
<dbReference type="InterPro" id="IPR000719">
    <property type="entry name" value="Prot_kinase_dom"/>
</dbReference>
<evidence type="ECO:0000256" key="2">
    <source>
        <dbReference type="ARBA" id="ARBA00022741"/>
    </source>
</evidence>
<keyword evidence="1" id="KW-0808">Transferase</keyword>
<dbReference type="PANTHER" id="PTHR43289">
    <property type="entry name" value="MITOGEN-ACTIVATED PROTEIN KINASE KINASE KINASE 20-RELATED"/>
    <property type="match status" value="1"/>
</dbReference>
<feature type="compositionally biased region" description="Gly residues" evidence="5">
    <location>
        <begin position="409"/>
        <end position="427"/>
    </location>
</feature>
<evidence type="ECO:0000259" key="7">
    <source>
        <dbReference type="PROSITE" id="PS50011"/>
    </source>
</evidence>
<keyword evidence="6" id="KW-0472">Membrane</keyword>
<dbReference type="PROSITE" id="PS00108">
    <property type="entry name" value="PROTEIN_KINASE_ST"/>
    <property type="match status" value="1"/>
</dbReference>
<keyword evidence="6" id="KW-1133">Transmembrane helix</keyword>
<feature type="region of interest" description="Disordered" evidence="5">
    <location>
        <begin position="448"/>
        <end position="532"/>
    </location>
</feature>
<dbReference type="PROSITE" id="PS50011">
    <property type="entry name" value="PROTEIN_KINASE_DOM"/>
    <property type="match status" value="1"/>
</dbReference>
<dbReference type="Proteomes" id="UP001501570">
    <property type="component" value="Unassembled WGS sequence"/>
</dbReference>
<proteinExistence type="predicted"/>
<evidence type="ECO:0000256" key="5">
    <source>
        <dbReference type="SAM" id="MobiDB-lite"/>
    </source>
</evidence>
<evidence type="ECO:0000256" key="3">
    <source>
        <dbReference type="ARBA" id="ARBA00022777"/>
    </source>
</evidence>
<reference evidence="9" key="1">
    <citation type="journal article" date="2019" name="Int. J. Syst. Evol. Microbiol.">
        <title>The Global Catalogue of Microorganisms (GCM) 10K type strain sequencing project: providing services to taxonomists for standard genome sequencing and annotation.</title>
        <authorList>
            <consortium name="The Broad Institute Genomics Platform"/>
            <consortium name="The Broad Institute Genome Sequencing Center for Infectious Disease"/>
            <person name="Wu L."/>
            <person name="Ma J."/>
        </authorList>
    </citation>
    <scope>NUCLEOTIDE SEQUENCE [LARGE SCALE GENOMIC DNA]</scope>
    <source>
        <strain evidence="9">JCM 18304</strain>
    </source>
</reference>
<feature type="region of interest" description="Disordered" evidence="5">
    <location>
        <begin position="378"/>
        <end position="431"/>
    </location>
</feature>
<gene>
    <name evidence="8" type="ORF">GCM10023322_20280</name>
</gene>
<dbReference type="SUPFAM" id="SSF56112">
    <property type="entry name" value="Protein kinase-like (PK-like)"/>
    <property type="match status" value="1"/>
</dbReference>
<dbReference type="Pfam" id="PF00069">
    <property type="entry name" value="Pkinase"/>
    <property type="match status" value="1"/>
</dbReference>
<sequence length="645" mass="66978">MTGMAEVLDLVCGPASPLPETYQRYRLVAHLGSGGQAEVYRAVRLCGGVASAPMTVKVFRVDPKRPLVDELRSWDKGDATLMDLNNRGVTGICRRADGFYGPPPHRPGEAPEPGNAVPYQIYDYLHGVNLRVYLLSAGAAGPGPKLNAVSALRTLAGILRELHHPDDPGATPVLHMDVKPSNVMVLANGEVRLIDFTGARYWRTGEITQIAYTPESGGPEALRGQVGPAYDVHGLGAVAYFMVTGALPRGEQAPPPAAHPVLSGRPALRDVLLAPLADRPGDRPSTLELNAWVDRLAALVRSGSLPETGVDWAEPEQAVTVRAVGRAAVVSGTETDAFQRIERLERELVKLRGSLGADRAASAGPLLAAAAYAAHPLGDRESPAGTEPGSPEPAGAGLGGLATARMGRANGGSGGGPNGGSPGGSPGAGAAAATVLNDSLADRGLNNRTLVERPGGGGSGGGNGRPGGASSGPAPTRLAEADQSGGGAHPADGQGAGEQAIRGRAAVVSKPPPGPDTSVYEPGEPPREPRPSMDEQIRVLKRGGGWTWFGGIVAFVGWGVWAIANRGQSLFAPLLEFAAVLAVGAGLFIVFRLMGRLVVERWMGHRRQTARLAHLGTALYLVVVGVAYLRQTPWVMHLVSWVHGA</sequence>
<feature type="transmembrane region" description="Helical" evidence="6">
    <location>
        <begin position="570"/>
        <end position="591"/>
    </location>
</feature>
<feature type="compositionally biased region" description="Gly residues" evidence="5">
    <location>
        <begin position="454"/>
        <end position="470"/>
    </location>
</feature>
<dbReference type="InterPro" id="IPR011009">
    <property type="entry name" value="Kinase-like_dom_sf"/>
</dbReference>
<keyword evidence="6" id="KW-0812">Transmembrane</keyword>
<feature type="transmembrane region" description="Helical" evidence="6">
    <location>
        <begin position="546"/>
        <end position="564"/>
    </location>
</feature>
<dbReference type="PANTHER" id="PTHR43289:SF34">
    <property type="entry name" value="SERINE_THREONINE-PROTEIN KINASE YBDM-RELATED"/>
    <property type="match status" value="1"/>
</dbReference>
<keyword evidence="9" id="KW-1185">Reference proteome</keyword>
<comment type="caution">
    <text evidence="8">The sequence shown here is derived from an EMBL/GenBank/DDBJ whole genome shotgun (WGS) entry which is preliminary data.</text>
</comment>
<evidence type="ECO:0000256" key="4">
    <source>
        <dbReference type="ARBA" id="ARBA00022840"/>
    </source>
</evidence>
<evidence type="ECO:0000256" key="1">
    <source>
        <dbReference type="ARBA" id="ARBA00022679"/>
    </source>
</evidence>
<evidence type="ECO:0000313" key="9">
    <source>
        <dbReference type="Proteomes" id="UP001501570"/>
    </source>
</evidence>
<keyword evidence="3" id="KW-0418">Kinase</keyword>
<evidence type="ECO:0000313" key="8">
    <source>
        <dbReference type="EMBL" id="GAA5182728.1"/>
    </source>
</evidence>
<feature type="transmembrane region" description="Helical" evidence="6">
    <location>
        <begin position="612"/>
        <end position="629"/>
    </location>
</feature>
<dbReference type="Gene3D" id="1.10.510.10">
    <property type="entry name" value="Transferase(Phosphotransferase) domain 1"/>
    <property type="match status" value="1"/>
</dbReference>
<accession>A0ABP9RQP9</accession>
<dbReference type="SMART" id="SM00220">
    <property type="entry name" value="S_TKc"/>
    <property type="match status" value="1"/>
</dbReference>
<evidence type="ECO:0000256" key="6">
    <source>
        <dbReference type="SAM" id="Phobius"/>
    </source>
</evidence>
<feature type="domain" description="Protein kinase" evidence="7">
    <location>
        <begin position="25"/>
        <end position="293"/>
    </location>
</feature>
<name>A0ABP9RQP9_9ACTN</name>
<protein>
    <recommendedName>
        <fullName evidence="7">Protein kinase domain-containing protein</fullName>
    </recommendedName>
</protein>
<keyword evidence="2" id="KW-0547">Nucleotide-binding</keyword>
<dbReference type="EMBL" id="BAABJQ010000005">
    <property type="protein sequence ID" value="GAA5182728.1"/>
    <property type="molecule type" value="Genomic_DNA"/>
</dbReference>